<dbReference type="SMART" id="SM00248">
    <property type="entry name" value="ANK"/>
    <property type="match status" value="3"/>
</dbReference>
<dbReference type="AlphaFoldDB" id="A0A066X416"/>
<sequence>MDERTMTPIFPCEIFQLIVHETRDFETLRALSLTSKALSIMTTPHMLRLAVTQDARRIRDPGFLVYGGRALFDDDSNINAATIQDPEGAKAQSRRKQTGQVDLAPEPDRAISNHPRRCDQEIRDAAAPVVLWAALQPPRLATELLARVQHLDPKHIWSMFLVPSTACREHWPLPRHLAVGHALEAPLHVAARHGNTQVIRWLLQRQHLAVFAQSVLWPHLGQHRTSSSLGCMHPVNLPAIQPCVCPSHHLKVHFRDRPVQAPTDLPWASALHIALAHSQLDAAKLLVDTGADWATGQYGTKGISALMIATANALFPFLDYLIDAYHQPCFQSPSAIHWEDGFSIHIKDYALAVGSVPERRMVTRRLAALEARFSKTQAPDDS</sequence>
<gene>
    <name evidence="3" type="ORF">CSUB01_10762</name>
</gene>
<evidence type="ECO:0000256" key="2">
    <source>
        <dbReference type="SAM" id="MobiDB-lite"/>
    </source>
</evidence>
<dbReference type="InterPro" id="IPR002110">
    <property type="entry name" value="Ankyrin_rpt"/>
</dbReference>
<dbReference type="Pfam" id="PF00023">
    <property type="entry name" value="Ank"/>
    <property type="match status" value="1"/>
</dbReference>
<organism evidence="3 4">
    <name type="scientific">Colletotrichum sublineola</name>
    <name type="common">Sorghum anthracnose fungus</name>
    <dbReference type="NCBI Taxonomy" id="1173701"/>
    <lineage>
        <taxon>Eukaryota</taxon>
        <taxon>Fungi</taxon>
        <taxon>Dikarya</taxon>
        <taxon>Ascomycota</taxon>
        <taxon>Pezizomycotina</taxon>
        <taxon>Sordariomycetes</taxon>
        <taxon>Hypocreomycetidae</taxon>
        <taxon>Glomerellales</taxon>
        <taxon>Glomerellaceae</taxon>
        <taxon>Colletotrichum</taxon>
        <taxon>Colletotrichum graminicola species complex</taxon>
    </lineage>
</organism>
<evidence type="ECO:0000313" key="3">
    <source>
        <dbReference type="EMBL" id="KDN60496.1"/>
    </source>
</evidence>
<dbReference type="eggNOG" id="ENOG502R99S">
    <property type="taxonomic scope" value="Eukaryota"/>
</dbReference>
<dbReference type="OrthoDB" id="4840223at2759"/>
<dbReference type="InterPro" id="IPR036770">
    <property type="entry name" value="Ankyrin_rpt-contain_sf"/>
</dbReference>
<dbReference type="SUPFAM" id="SSF48403">
    <property type="entry name" value="Ankyrin repeat"/>
    <property type="match status" value="1"/>
</dbReference>
<dbReference type="HOGENOM" id="CLU_729601_0_0_1"/>
<feature type="region of interest" description="Disordered" evidence="2">
    <location>
        <begin position="86"/>
        <end position="113"/>
    </location>
</feature>
<feature type="repeat" description="ANK" evidence="1">
    <location>
        <begin position="182"/>
        <end position="205"/>
    </location>
</feature>
<keyword evidence="1" id="KW-0040">ANK repeat</keyword>
<keyword evidence="4" id="KW-1185">Reference proteome</keyword>
<proteinExistence type="predicted"/>
<dbReference type="PROSITE" id="PS50297">
    <property type="entry name" value="ANK_REP_REGION"/>
    <property type="match status" value="1"/>
</dbReference>
<evidence type="ECO:0000256" key="1">
    <source>
        <dbReference type="PROSITE-ProRule" id="PRU00023"/>
    </source>
</evidence>
<evidence type="ECO:0000313" key="4">
    <source>
        <dbReference type="Proteomes" id="UP000027238"/>
    </source>
</evidence>
<dbReference type="Gene3D" id="1.25.40.20">
    <property type="entry name" value="Ankyrin repeat-containing domain"/>
    <property type="match status" value="1"/>
</dbReference>
<dbReference type="Proteomes" id="UP000027238">
    <property type="component" value="Unassembled WGS sequence"/>
</dbReference>
<name>A0A066X416_COLSU</name>
<dbReference type="PROSITE" id="PS50088">
    <property type="entry name" value="ANK_REPEAT"/>
    <property type="match status" value="1"/>
</dbReference>
<protein>
    <recommendedName>
        <fullName evidence="5">Ankyrin repeat protein</fullName>
    </recommendedName>
</protein>
<comment type="caution">
    <text evidence="3">The sequence shown here is derived from an EMBL/GenBank/DDBJ whole genome shotgun (WGS) entry which is preliminary data.</text>
</comment>
<evidence type="ECO:0008006" key="5">
    <source>
        <dbReference type="Google" id="ProtNLM"/>
    </source>
</evidence>
<accession>A0A066X416</accession>
<dbReference type="EMBL" id="JMSE01001503">
    <property type="protein sequence ID" value="KDN60496.1"/>
    <property type="molecule type" value="Genomic_DNA"/>
</dbReference>
<dbReference type="OMA" id="CANESIQ"/>
<reference evidence="4" key="1">
    <citation type="journal article" date="2014" name="Genome Announc.">
        <title>Draft genome sequence of Colletotrichum sublineola, a destructive pathogen of cultivated sorghum.</title>
        <authorList>
            <person name="Baroncelli R."/>
            <person name="Sanz-Martin J.M."/>
            <person name="Rech G.E."/>
            <person name="Sukno S.A."/>
            <person name="Thon M.R."/>
        </authorList>
    </citation>
    <scope>NUCLEOTIDE SEQUENCE [LARGE SCALE GENOMIC DNA]</scope>
    <source>
        <strain evidence="4">TX430BB</strain>
    </source>
</reference>